<dbReference type="PANTHER" id="PTHR31987:SF12">
    <property type="entry name" value="PUTATIVE (AFU_ORTHOLOGUE AFUA_3G10910)-RELATED"/>
    <property type="match status" value="1"/>
</dbReference>
<proteinExistence type="predicted"/>
<feature type="domain" description="Glutaminase A N-terminal" evidence="3">
    <location>
        <begin position="112"/>
        <end position="338"/>
    </location>
</feature>
<dbReference type="InterPro" id="IPR052743">
    <property type="entry name" value="Glutaminase_GtaA"/>
</dbReference>
<keyword evidence="5" id="KW-1185">Reference proteome</keyword>
<gene>
    <name evidence="4" type="ORF">FN846DRAFT_316501</name>
</gene>
<dbReference type="InParanoid" id="A0A5J5EKM0"/>
<evidence type="ECO:0000259" key="3">
    <source>
        <dbReference type="Pfam" id="PF17168"/>
    </source>
</evidence>
<evidence type="ECO:0000313" key="5">
    <source>
        <dbReference type="Proteomes" id="UP000326924"/>
    </source>
</evidence>
<feature type="domain" description="Glutaminase A central" evidence="2">
    <location>
        <begin position="345"/>
        <end position="697"/>
    </location>
</feature>
<evidence type="ECO:0000313" key="4">
    <source>
        <dbReference type="EMBL" id="KAA8895761.1"/>
    </source>
</evidence>
<keyword evidence="1" id="KW-0732">Signal</keyword>
<dbReference type="Pfam" id="PF17168">
    <property type="entry name" value="DUF5127"/>
    <property type="match status" value="1"/>
</dbReference>
<evidence type="ECO:0008006" key="6">
    <source>
        <dbReference type="Google" id="ProtNLM"/>
    </source>
</evidence>
<feature type="signal peptide" evidence="1">
    <location>
        <begin position="1"/>
        <end position="19"/>
    </location>
</feature>
<evidence type="ECO:0000259" key="2">
    <source>
        <dbReference type="Pfam" id="PF16335"/>
    </source>
</evidence>
<accession>A0A5J5EKM0</accession>
<reference evidence="4 5" key="1">
    <citation type="submission" date="2019-09" db="EMBL/GenBank/DDBJ databases">
        <title>Draft genome of the ectomycorrhizal ascomycete Sphaerosporella brunnea.</title>
        <authorList>
            <consortium name="DOE Joint Genome Institute"/>
            <person name="Benucci G.M."/>
            <person name="Marozzi G."/>
            <person name="Antonielli L."/>
            <person name="Sanchez S."/>
            <person name="Marco P."/>
            <person name="Wang X."/>
            <person name="Falini L.B."/>
            <person name="Barry K."/>
            <person name="Haridas S."/>
            <person name="Lipzen A."/>
            <person name="Labutti K."/>
            <person name="Grigoriev I.V."/>
            <person name="Murat C."/>
            <person name="Martin F."/>
            <person name="Albertini E."/>
            <person name="Donnini D."/>
            <person name="Bonito G."/>
        </authorList>
    </citation>
    <scope>NUCLEOTIDE SEQUENCE [LARGE SCALE GENOMIC DNA]</scope>
    <source>
        <strain evidence="4 5">Sb_GMNB300</strain>
    </source>
</reference>
<dbReference type="AlphaFoldDB" id="A0A5J5EKM0"/>
<dbReference type="PANTHER" id="PTHR31987">
    <property type="entry name" value="GLUTAMINASE A-RELATED"/>
    <property type="match status" value="1"/>
</dbReference>
<dbReference type="OrthoDB" id="431715at2759"/>
<dbReference type="Proteomes" id="UP000326924">
    <property type="component" value="Unassembled WGS sequence"/>
</dbReference>
<dbReference type="Pfam" id="PF16335">
    <property type="entry name" value="GtaA_6_Hairpin"/>
    <property type="match status" value="1"/>
</dbReference>
<organism evidence="4 5">
    <name type="scientific">Sphaerosporella brunnea</name>
    <dbReference type="NCBI Taxonomy" id="1250544"/>
    <lineage>
        <taxon>Eukaryota</taxon>
        <taxon>Fungi</taxon>
        <taxon>Dikarya</taxon>
        <taxon>Ascomycota</taxon>
        <taxon>Pezizomycotina</taxon>
        <taxon>Pezizomycetes</taxon>
        <taxon>Pezizales</taxon>
        <taxon>Pyronemataceae</taxon>
        <taxon>Sphaerosporella</taxon>
    </lineage>
</organism>
<dbReference type="EMBL" id="VXIS01000246">
    <property type="protein sequence ID" value="KAA8895761.1"/>
    <property type="molecule type" value="Genomic_DNA"/>
</dbReference>
<feature type="chain" id="PRO_5023913072" description="Glutaminase A" evidence="1">
    <location>
        <begin position="20"/>
        <end position="725"/>
    </location>
</feature>
<name>A0A5J5EKM0_9PEZI</name>
<dbReference type="InterPro" id="IPR033433">
    <property type="entry name" value="GtaA_N"/>
</dbReference>
<dbReference type="InterPro" id="IPR032514">
    <property type="entry name" value="GtaA_central"/>
</dbReference>
<sequence>MHLKVSLTVFAATLWSAAAAASQLRPPVLPLAVRNPYLSLWYNARTEPWKNWPMFWTGEEIGLSVIARSPSKSKVYPLVGRTSDSLLPVAAGSGYNYSEPVFNGFQFDAHSTTLSYSLGTTTQVKLYFSSPITGDSIMRQGLPASYLEVKVSGSEDLEVYVDVNGMWLTHDTNATIQWDRQNSSTLQSWSISRQTQLLFTENSDRAEWGTLYFTAPAEDDVSYQSAGSESLRKWFAANGTLQNTYSNSFRSSTDNEPVFAYSKLFSLSSGKAGSDSVLFTLAFSQDPIVQFAGKDGYLARRPLWTQYFNSAAEMISFHYEDYTNVSAIASVFSKKLAAEAAALVSSTYADIVALSARQTLGGTYFSGTPTDPILNLKEISSDGNFQTVDVMFPALPFFLYLNASWVSYLLEPLLENQLAGLYPNKYSMHDLGSHFPNATGHPDGKDEQMPLEECGNMLVMALAYSQSLNSTTAAQNWINKDGRYVLWKQWTQFLVDESLVPANQLSTDDFAGRLENQTNLAVKGIIGIRAMAELSAFMGEDQDAKQYRLIADSYMPQWKEYALSRDGTHTKLAYNWQGSWGSLYNAYADSLLCFHVAEPPFLPHDIYTKQSKWYDLVHQRYGLPLDSRHIYTKSDWELWTAAISSEGTRATIVEAMGSWVNETTTDRPFTDLYDSNTGGWPGINFMARPAVGGHFSVLALDKACGGKGFEGLKQIFTDVQGEEEL</sequence>
<comment type="caution">
    <text evidence="4">The sequence shown here is derived from an EMBL/GenBank/DDBJ whole genome shotgun (WGS) entry which is preliminary data.</text>
</comment>
<evidence type="ECO:0000256" key="1">
    <source>
        <dbReference type="SAM" id="SignalP"/>
    </source>
</evidence>
<protein>
    <recommendedName>
        <fullName evidence="6">Glutaminase A</fullName>
    </recommendedName>
</protein>